<feature type="transmembrane region" description="Helical" evidence="15">
    <location>
        <begin position="475"/>
        <end position="497"/>
    </location>
</feature>
<dbReference type="Pfam" id="PF10613">
    <property type="entry name" value="Lig_chan-Glu_bd"/>
    <property type="match status" value="1"/>
</dbReference>
<evidence type="ECO:0000256" key="3">
    <source>
        <dbReference type="ARBA" id="ARBA00022475"/>
    </source>
</evidence>
<keyword evidence="10" id="KW-0325">Glycoprotein</keyword>
<evidence type="ECO:0000256" key="12">
    <source>
        <dbReference type="ARBA" id="ARBA00023286"/>
    </source>
</evidence>
<dbReference type="PRINTS" id="PR00177">
    <property type="entry name" value="NMDARECEPTOR"/>
</dbReference>
<dbReference type="Pfam" id="PF00060">
    <property type="entry name" value="Lig_chan"/>
    <property type="match status" value="1"/>
</dbReference>
<dbReference type="InterPro" id="IPR001828">
    <property type="entry name" value="ANF_lig-bd_rcpt"/>
</dbReference>
<name>A0ABN8NVC9_9CNID</name>
<feature type="non-terminal residue" evidence="18">
    <location>
        <position position="1"/>
    </location>
</feature>
<dbReference type="InterPro" id="IPR019594">
    <property type="entry name" value="Glu/Gly-bd"/>
</dbReference>
<evidence type="ECO:0000313" key="19">
    <source>
        <dbReference type="Proteomes" id="UP001159405"/>
    </source>
</evidence>
<comment type="subcellular location">
    <subcellularLocation>
        <location evidence="1">Cell membrane</location>
        <topology evidence="1">Multi-pass membrane protein</topology>
    </subcellularLocation>
    <subcellularLocation>
        <location evidence="14">Postsynaptic cell membrane</location>
    </subcellularLocation>
</comment>
<dbReference type="SUPFAM" id="SSF53822">
    <property type="entry name" value="Periplasmic binding protein-like I"/>
    <property type="match status" value="1"/>
</dbReference>
<organism evidence="18 19">
    <name type="scientific">Porites lobata</name>
    <dbReference type="NCBI Taxonomy" id="104759"/>
    <lineage>
        <taxon>Eukaryota</taxon>
        <taxon>Metazoa</taxon>
        <taxon>Cnidaria</taxon>
        <taxon>Anthozoa</taxon>
        <taxon>Hexacorallia</taxon>
        <taxon>Scleractinia</taxon>
        <taxon>Fungiina</taxon>
        <taxon>Poritidae</taxon>
        <taxon>Porites</taxon>
    </lineage>
</organism>
<dbReference type="Gene3D" id="3.40.190.10">
    <property type="entry name" value="Periplasmic binding protein-like II"/>
    <property type="match status" value="2"/>
</dbReference>
<accession>A0ABN8NVC9</accession>
<evidence type="ECO:0000256" key="14">
    <source>
        <dbReference type="ARBA" id="ARBA00034100"/>
    </source>
</evidence>
<feature type="transmembrane region" description="Helical" evidence="15">
    <location>
        <begin position="727"/>
        <end position="747"/>
    </location>
</feature>
<keyword evidence="3" id="KW-1003">Cell membrane</keyword>
<evidence type="ECO:0000256" key="4">
    <source>
        <dbReference type="ARBA" id="ARBA00022692"/>
    </source>
</evidence>
<evidence type="ECO:0000256" key="8">
    <source>
        <dbReference type="ARBA" id="ARBA00023136"/>
    </source>
</evidence>
<keyword evidence="5 15" id="KW-1133">Transmembrane helix</keyword>
<keyword evidence="2" id="KW-0813">Transport</keyword>
<reference evidence="18 19" key="1">
    <citation type="submission" date="2022-05" db="EMBL/GenBank/DDBJ databases">
        <authorList>
            <consortium name="Genoscope - CEA"/>
            <person name="William W."/>
        </authorList>
    </citation>
    <scope>NUCLEOTIDE SEQUENCE [LARGE SCALE GENOMIC DNA]</scope>
</reference>
<dbReference type="InterPro" id="IPR001508">
    <property type="entry name" value="Iono_Glu_rcpt_met"/>
</dbReference>
<dbReference type="InterPro" id="IPR001320">
    <property type="entry name" value="Iontro_rcpt_C"/>
</dbReference>
<protein>
    <recommendedName>
        <fullName evidence="20">Glutamate receptor</fullName>
    </recommendedName>
</protein>
<evidence type="ECO:0000256" key="9">
    <source>
        <dbReference type="ARBA" id="ARBA00023170"/>
    </source>
</evidence>
<feature type="transmembrane region" description="Helical" evidence="15">
    <location>
        <begin position="547"/>
        <end position="569"/>
    </location>
</feature>
<proteinExistence type="predicted"/>
<keyword evidence="19" id="KW-1185">Reference proteome</keyword>
<dbReference type="InterPro" id="IPR028082">
    <property type="entry name" value="Peripla_BP_I"/>
</dbReference>
<evidence type="ECO:0000313" key="18">
    <source>
        <dbReference type="EMBL" id="CAH3123551.1"/>
    </source>
</evidence>
<evidence type="ECO:0000259" key="16">
    <source>
        <dbReference type="SMART" id="SM00079"/>
    </source>
</evidence>
<evidence type="ECO:0000256" key="10">
    <source>
        <dbReference type="ARBA" id="ARBA00023180"/>
    </source>
</evidence>
<keyword evidence="6" id="KW-0770">Synapse</keyword>
<evidence type="ECO:0008006" key="20">
    <source>
        <dbReference type="Google" id="ProtNLM"/>
    </source>
</evidence>
<dbReference type="PANTHER" id="PTHR18966">
    <property type="entry name" value="IONOTROPIC GLUTAMATE RECEPTOR"/>
    <property type="match status" value="1"/>
</dbReference>
<keyword evidence="7" id="KW-0406">Ion transport</keyword>
<evidence type="ECO:0000259" key="17">
    <source>
        <dbReference type="SMART" id="SM00918"/>
    </source>
</evidence>
<sequence length="748" mass="83449">SEFDALSLAVNSSSGVNNVAIRLKNFTITNDTNLVNQASLLHQLDVLSVIEGSHTKISTCALSTITGIPLIRLHGDSNPPGQCENAVQLSAGYKAYAHASLDILNTFQWKKISLVYQENRLHEAGYFYAISQSSKLTVGFVQIPGKGQVSTAIEKLGSFEPDMILLYADQEYTELLMQQKPCGNKNEFNWILQGEVPMNLTARDNSVVLGMKLPLREGSDLNTIKAAFGSQYNNSHKVSLAYDAGKVISKAVNSASCSSINGSAVTSQDTDAILNCIKQVNIDGVTGSIRLDKDGMRTDQVELEILNLRNNSFITIGTWNASKLAVLSTNILRNAESAPSGITLAGRKLKTVVILDPPFVMHDEQEDGIMKYKGYCIDLMNELQKLLHFSYEIYEVPDGKYGGLTDNGTWNGMVGELVRGNADVAVAPLTVTESREKVVDFMIPYMYYTEDMLIKKEKNEEKVDYLQFMNPFENNVWFCTLATIVVISVAVYVVNYFSPYGYKNENNEGTSEEFTYFNSLWFSVACMLQQGGDNTPRSLSGRILAGCYWFCILIWVSTYTANLAAFFTVKNAESPINNLEDIVKTSYQVGVLDSSSTSSFFESSKYETHQKIWQRIERDKTLVKNSDEGVKMVRERDFVFITDGPLLEHIVNKPPCDLKIVPGLSTSKGLSFAFPANDPALNEFTLTILRLHENDFLDGLKRKWWDGASSCPKEEETGRNIFLSSIYIPYFTGLCYYFAYALIIIIYN</sequence>
<evidence type="ECO:0000256" key="7">
    <source>
        <dbReference type="ARBA" id="ARBA00023065"/>
    </source>
</evidence>
<feature type="domain" description="Ionotropic glutamate receptor C-terminal" evidence="16">
    <location>
        <begin position="348"/>
        <end position="707"/>
    </location>
</feature>
<keyword evidence="4 15" id="KW-0812">Transmembrane</keyword>
<dbReference type="SUPFAM" id="SSF53850">
    <property type="entry name" value="Periplasmic binding protein-like II"/>
    <property type="match status" value="1"/>
</dbReference>
<feature type="non-terminal residue" evidence="18">
    <location>
        <position position="748"/>
    </location>
</feature>
<dbReference type="Pfam" id="PF01094">
    <property type="entry name" value="ANF_receptor"/>
    <property type="match status" value="1"/>
</dbReference>
<evidence type="ECO:0000256" key="15">
    <source>
        <dbReference type="SAM" id="Phobius"/>
    </source>
</evidence>
<dbReference type="SUPFAM" id="SSF81324">
    <property type="entry name" value="Voltage-gated potassium channels"/>
    <property type="match status" value="1"/>
</dbReference>
<evidence type="ECO:0000256" key="11">
    <source>
        <dbReference type="ARBA" id="ARBA00023257"/>
    </source>
</evidence>
<dbReference type="InterPro" id="IPR015683">
    <property type="entry name" value="Ionotropic_Glu_rcpt"/>
</dbReference>
<keyword evidence="8 15" id="KW-0472">Membrane</keyword>
<feature type="domain" description="Ionotropic glutamate receptor L-glutamate and glycine-binding" evidence="17">
    <location>
        <begin position="358"/>
        <end position="419"/>
    </location>
</feature>
<dbReference type="Gene3D" id="1.10.287.70">
    <property type="match status" value="1"/>
</dbReference>
<dbReference type="Proteomes" id="UP001159405">
    <property type="component" value="Unassembled WGS sequence"/>
</dbReference>
<dbReference type="Gene3D" id="3.40.50.2300">
    <property type="match status" value="2"/>
</dbReference>
<gene>
    <name evidence="18" type="ORF">PLOB_00030066</name>
</gene>
<dbReference type="SMART" id="SM00079">
    <property type="entry name" value="PBPe"/>
    <property type="match status" value="1"/>
</dbReference>
<evidence type="ECO:0000256" key="2">
    <source>
        <dbReference type="ARBA" id="ARBA00022448"/>
    </source>
</evidence>
<keyword evidence="9" id="KW-0675">Receptor</keyword>
<evidence type="ECO:0000256" key="6">
    <source>
        <dbReference type="ARBA" id="ARBA00023018"/>
    </source>
</evidence>
<dbReference type="EMBL" id="CALNXK010000038">
    <property type="protein sequence ID" value="CAH3123551.1"/>
    <property type="molecule type" value="Genomic_DNA"/>
</dbReference>
<evidence type="ECO:0000256" key="1">
    <source>
        <dbReference type="ARBA" id="ARBA00004651"/>
    </source>
</evidence>
<keyword evidence="13" id="KW-0407">Ion channel</keyword>
<dbReference type="SMART" id="SM00918">
    <property type="entry name" value="Lig_chan-Glu_bd"/>
    <property type="match status" value="1"/>
</dbReference>
<comment type="caution">
    <text evidence="18">The sequence shown here is derived from an EMBL/GenBank/DDBJ whole genome shotgun (WGS) entry which is preliminary data.</text>
</comment>
<evidence type="ECO:0000256" key="5">
    <source>
        <dbReference type="ARBA" id="ARBA00022989"/>
    </source>
</evidence>
<keyword evidence="11" id="KW-0628">Postsynaptic cell membrane</keyword>
<evidence type="ECO:0000256" key="13">
    <source>
        <dbReference type="ARBA" id="ARBA00023303"/>
    </source>
</evidence>
<keyword evidence="12" id="KW-1071">Ligand-gated ion channel</keyword>